<organism evidence="2 3">
    <name type="scientific">Hymenobacter humi</name>
    <dbReference type="NCBI Taxonomy" id="1411620"/>
    <lineage>
        <taxon>Bacteria</taxon>
        <taxon>Pseudomonadati</taxon>
        <taxon>Bacteroidota</taxon>
        <taxon>Cytophagia</taxon>
        <taxon>Cytophagales</taxon>
        <taxon>Hymenobacteraceae</taxon>
        <taxon>Hymenobacter</taxon>
    </lineage>
</organism>
<evidence type="ECO:0000313" key="3">
    <source>
        <dbReference type="Proteomes" id="UP001596513"/>
    </source>
</evidence>
<feature type="transmembrane region" description="Helical" evidence="1">
    <location>
        <begin position="94"/>
        <end position="111"/>
    </location>
</feature>
<keyword evidence="1" id="KW-1133">Transmembrane helix</keyword>
<sequence length="169" mass="18706">MATPIPKRNFEKAAGRVSEHHAGYVKVQSLPGQRQRGAFGALLSHARNCLERNHRDRMPDDQHLMLPLPKSFFTEEESAWMVQYSPGHARRRPVGLFVALLFAYGFGAGFLKVDQAACGQGMPLTLGPPLRLPLPAAGLGVRTRKGQWLNNQYGYAPRGLHPPETPLCL</sequence>
<name>A0ABW2UEH5_9BACT</name>
<accession>A0ABW2UEH5</accession>
<keyword evidence="3" id="KW-1185">Reference proteome</keyword>
<protein>
    <submittedName>
        <fullName evidence="2">Uncharacterized protein</fullName>
    </submittedName>
</protein>
<evidence type="ECO:0000313" key="2">
    <source>
        <dbReference type="EMBL" id="MFC7671217.1"/>
    </source>
</evidence>
<keyword evidence="1" id="KW-0812">Transmembrane</keyword>
<dbReference type="EMBL" id="JBHTEK010000006">
    <property type="protein sequence ID" value="MFC7671217.1"/>
    <property type="molecule type" value="Genomic_DNA"/>
</dbReference>
<evidence type="ECO:0000256" key="1">
    <source>
        <dbReference type="SAM" id="Phobius"/>
    </source>
</evidence>
<comment type="caution">
    <text evidence="2">The sequence shown here is derived from an EMBL/GenBank/DDBJ whole genome shotgun (WGS) entry which is preliminary data.</text>
</comment>
<dbReference type="Proteomes" id="UP001596513">
    <property type="component" value="Unassembled WGS sequence"/>
</dbReference>
<reference evidence="3" key="1">
    <citation type="journal article" date="2019" name="Int. J. Syst. Evol. Microbiol.">
        <title>The Global Catalogue of Microorganisms (GCM) 10K type strain sequencing project: providing services to taxonomists for standard genome sequencing and annotation.</title>
        <authorList>
            <consortium name="The Broad Institute Genomics Platform"/>
            <consortium name="The Broad Institute Genome Sequencing Center for Infectious Disease"/>
            <person name="Wu L."/>
            <person name="Ma J."/>
        </authorList>
    </citation>
    <scope>NUCLEOTIDE SEQUENCE [LARGE SCALE GENOMIC DNA]</scope>
    <source>
        <strain evidence="3">JCM 19635</strain>
    </source>
</reference>
<gene>
    <name evidence="2" type="ORF">ACFQT0_30325</name>
</gene>
<dbReference type="RefSeq" id="WP_380207209.1">
    <property type="nucleotide sequence ID" value="NZ_JBHTEK010000006.1"/>
</dbReference>
<keyword evidence="1" id="KW-0472">Membrane</keyword>
<proteinExistence type="predicted"/>